<feature type="compositionally biased region" description="Acidic residues" evidence="1">
    <location>
        <begin position="1407"/>
        <end position="1433"/>
    </location>
</feature>
<dbReference type="SUPFAM" id="SSF48371">
    <property type="entry name" value="ARM repeat"/>
    <property type="match status" value="2"/>
</dbReference>
<evidence type="ECO:0000256" key="1">
    <source>
        <dbReference type="SAM" id="MobiDB-lite"/>
    </source>
</evidence>
<dbReference type="RefSeq" id="XP_007511795.1">
    <property type="nucleotide sequence ID" value="XM_007511733.1"/>
</dbReference>
<reference evidence="3 4" key="1">
    <citation type="submission" date="2011-10" db="EMBL/GenBank/DDBJ databases">
        <authorList>
            <person name="Genoscope - CEA"/>
        </authorList>
    </citation>
    <scope>NUCLEOTIDE SEQUENCE [LARGE SCALE GENOMIC DNA]</scope>
    <source>
        <strain evidence="3 4">RCC 1105</strain>
    </source>
</reference>
<feature type="region of interest" description="Disordered" evidence="1">
    <location>
        <begin position="448"/>
        <end position="468"/>
    </location>
</feature>
<evidence type="ECO:0000313" key="3">
    <source>
        <dbReference type="EMBL" id="CCO17916.1"/>
    </source>
</evidence>
<feature type="region of interest" description="Disordered" evidence="1">
    <location>
        <begin position="1400"/>
        <end position="1438"/>
    </location>
</feature>
<dbReference type="OrthoDB" id="294853at2759"/>
<dbReference type="STRING" id="41875.K8EIT7"/>
<feature type="compositionally biased region" description="Acidic residues" evidence="1">
    <location>
        <begin position="458"/>
        <end position="468"/>
    </location>
</feature>
<dbReference type="Proteomes" id="UP000198341">
    <property type="component" value="Chromosome 8"/>
</dbReference>
<dbReference type="GeneID" id="19014236"/>
<dbReference type="InterPro" id="IPR032691">
    <property type="entry name" value="Mon2/Sec7/BIG1-like_HUS"/>
</dbReference>
<proteinExistence type="predicted"/>
<dbReference type="eggNOG" id="KOG1848">
    <property type="taxonomic scope" value="Eukaryota"/>
</dbReference>
<dbReference type="KEGG" id="bpg:Bathy08g02570"/>
<organism evidence="3 4">
    <name type="scientific">Bathycoccus prasinos</name>
    <dbReference type="NCBI Taxonomy" id="41875"/>
    <lineage>
        <taxon>Eukaryota</taxon>
        <taxon>Viridiplantae</taxon>
        <taxon>Chlorophyta</taxon>
        <taxon>Mamiellophyceae</taxon>
        <taxon>Mamiellales</taxon>
        <taxon>Bathycoccaceae</taxon>
        <taxon>Bathycoccus</taxon>
    </lineage>
</organism>
<dbReference type="InterPro" id="IPR016024">
    <property type="entry name" value="ARM-type_fold"/>
</dbReference>
<keyword evidence="4" id="KW-1185">Reference proteome</keyword>
<evidence type="ECO:0000313" key="4">
    <source>
        <dbReference type="Proteomes" id="UP000198341"/>
    </source>
</evidence>
<sequence>MANNETLYQSIEPEVKEISLLAKGSSSPLGVFFGAASVNAQPEIRECGETVFSQIRAVARHTSEREWFEKNEDALHLFLMAITNEESSEMCARGLSGVTKLARAECVHKNRLAECLQKASQVPETFLVEHTNTTAFTWVEQLECLAAVMESGKNVPRVSEASVSIALGACARGMYLAKKSATAKESGMVVSQAISSARRILEVVFVEAKEKENKEAVRVAEKAFEDLVTMSRSEEDGCLSGAIDCEYKRVQESTVATIASLELCNALVESHFDLFQKNQTLMKTLKERFCPIVEATLEKKFFCAAETTDFAQRRVVLRTLEIIVKIGRGDGFEAFIKTSLARLMSSLESEMPAWLRASSLEVLRFFCSDDDICSFLHDAYCDPTKMDDANAETPLASICLIQARTVQSGLSASNSEPTMSSSSKPHGAVYDAVQKEFEKKMQKLSISTKKKTKKDAEDNLDDGGEDHDEIADLENTEAYITRAVTIAIEGLLNAAQTIERVMYSNESPKQFQTAKKMLDAVWETLASTFSLTLDLAENDDTCLYILEAYQNAGRASVKCKHKLAREAFLGTLCHFALQMPKKQFDDNGNIVPKLSVKNALSLRAIFNIVDASNGHLEDSWFMVLETIASLERTLGVAEKTMKSRVREYVPDGLKPSNWTNTEYEYKEEFYVFSEAAQDMFNAMNAYDDDDLMHVVDALIKANIRELREARALAEKQALSSAKKKALAEQNNARSNGVKKPMTSIRLRSLERLRAVMEVNASRRFALFWDVCAKHFLKTILEETGNPREQAHEIYEKIAINVLETDLDLDEKNVAYAKSVGFETVECCVATFVRTMYDEAVDYRGKQLSLSLANALASKRANRLKTSWPIILSTLAKLAENEGDADLTIESFVTVKVIEKECLPHIDRAYYGEVSECFSSYAHQRNEINVALSAVQSLSTVADYFSDVCHRPEGATDVQSWASKKMTPTRNGVKLNLVTKNGLADFSISPVISHLCERFDDSRVEVRDLAVQTFATLFVSRASLLSKNELKECAQKVVYPTLDKCRKIAKAASIEDPDGLKIEWDFSLVNMHASLFGNVLRNTLPLLVTVENFDKNFDEMCSFFVDSVLSDCEELGSAALDNFLSVLLEQDESTTKGMPRPLWKKAMKALHVATEKATLPPSVSPQNTRVGIATFFGSLYDGKSDSFDDADCRSAILALQQLINSPCVAEDAQPVDGAQWDAQKRALKSMRYMCAKSKEGKTRTLVCVETFNALLKTSMGYGERQSTQKPADLAFAKAGMEAFYEMYDTVANDETRAETYGFAMTAIAKLARRWNATLTQRANVEDEEYDDAEYIEQLKNWNAVLMQKTALQALVVVSRRGVASLNSPAVSSNNGISAKAAAKSDWSATADAFETVLGQNVEIMSSNDDNDDDKEAMLDEEDDGEEGQQNEDDESVSRRAKKAKTFSDLTIASVMSLGEVVLRYSVIAEDECVLRFLRSLARGCAAPRIDVALESYAQLCDVTRFASYKDEKKRSEAAFTHRARVANFAFPRLVACTKNFLDEHANAPLDTWTYDTTRDALEMCSTLAVSKDVAHSQNEVLNGMLEKARESKSGGEGKDEELVLGVFAYEALSKAAAASAVEDIKKLAMFALLGAGKYLGLLS</sequence>
<evidence type="ECO:0000259" key="2">
    <source>
        <dbReference type="Pfam" id="PF12783"/>
    </source>
</evidence>
<name>K8EIT7_9CHLO</name>
<gene>
    <name evidence="3" type="ORF">Bathy08g02570</name>
</gene>
<dbReference type="EMBL" id="FO082271">
    <property type="protein sequence ID" value="CCO17916.1"/>
    <property type="molecule type" value="Genomic_DNA"/>
</dbReference>
<feature type="domain" description="Mon2/Sec7/BIG1-like HUS" evidence="2">
    <location>
        <begin position="248"/>
        <end position="380"/>
    </location>
</feature>
<dbReference type="Pfam" id="PF12783">
    <property type="entry name" value="Sec7-like_HUS"/>
    <property type="match status" value="1"/>
</dbReference>
<accession>K8EIT7</accession>
<protein>
    <recommendedName>
        <fullName evidence="2">Mon2/Sec7/BIG1-like HUS domain-containing protein</fullName>
    </recommendedName>
</protein>